<comment type="caution">
    <text evidence="3">The sequence shown here is derived from an EMBL/GenBank/DDBJ whole genome shotgun (WGS) entry which is preliminary data.</text>
</comment>
<keyword evidence="1" id="KW-0812">Transmembrane</keyword>
<proteinExistence type="predicted"/>
<dbReference type="EMBL" id="LBSV01000003">
    <property type="protein sequence ID" value="KKQ26213.1"/>
    <property type="molecule type" value="Genomic_DNA"/>
</dbReference>
<gene>
    <name evidence="3" type="ORF">US40_C0003G0065</name>
</gene>
<name>A0A0G0G540_9BACT</name>
<sequence>MKNYLKRFFIIFIFLLTIFIVPNSVSAITFDLIAPSGQLQRGQDIKFTINVDTEGKSSTSTRIGMTYDTKYLEYISVSAGNTFATISADPQGDGKLIITGSSPSGFSGSGAFAYVTFKLIATAPGSTQLCALFNPAESTPTPIATSPPLPTALPTSGVNGNFVQIAFGLIFLILAGTGLIVFKNL</sequence>
<feature type="domain" description="Cohesin" evidence="2">
    <location>
        <begin position="40"/>
        <end position="126"/>
    </location>
</feature>
<protein>
    <recommendedName>
        <fullName evidence="2">Cohesin domain-containing protein</fullName>
    </recommendedName>
</protein>
<dbReference type="InterPro" id="IPR008965">
    <property type="entry name" value="CBM2/CBM3_carb-bd_dom_sf"/>
</dbReference>
<dbReference type="Proteomes" id="UP000034917">
    <property type="component" value="Unassembled WGS sequence"/>
</dbReference>
<evidence type="ECO:0000313" key="4">
    <source>
        <dbReference type="Proteomes" id="UP000034917"/>
    </source>
</evidence>
<dbReference type="Gene3D" id="2.60.40.680">
    <property type="match status" value="1"/>
</dbReference>
<dbReference type="InterPro" id="IPR002102">
    <property type="entry name" value="Cohesin_dom"/>
</dbReference>
<reference evidence="3 4" key="1">
    <citation type="journal article" date="2015" name="Nature">
        <title>rRNA introns, odd ribosomes, and small enigmatic genomes across a large radiation of phyla.</title>
        <authorList>
            <person name="Brown C.T."/>
            <person name="Hug L.A."/>
            <person name="Thomas B.C."/>
            <person name="Sharon I."/>
            <person name="Castelle C.J."/>
            <person name="Singh A."/>
            <person name="Wilkins M.J."/>
            <person name="Williams K.H."/>
            <person name="Banfield J.F."/>
        </authorList>
    </citation>
    <scope>NUCLEOTIDE SEQUENCE [LARGE SCALE GENOMIC DNA]</scope>
</reference>
<dbReference type="GO" id="GO:0000272">
    <property type="term" value="P:polysaccharide catabolic process"/>
    <property type="evidence" value="ECO:0007669"/>
    <property type="project" value="InterPro"/>
</dbReference>
<feature type="transmembrane region" description="Helical" evidence="1">
    <location>
        <begin position="162"/>
        <end position="182"/>
    </location>
</feature>
<evidence type="ECO:0000256" key="1">
    <source>
        <dbReference type="SAM" id="Phobius"/>
    </source>
</evidence>
<organism evidence="3 4">
    <name type="scientific">Candidatus Roizmanbacteria bacterium GW2011_GWC2_37_13</name>
    <dbReference type="NCBI Taxonomy" id="1618486"/>
    <lineage>
        <taxon>Bacteria</taxon>
        <taxon>Candidatus Roizmaniibacteriota</taxon>
    </lineage>
</organism>
<keyword evidence="1" id="KW-0472">Membrane</keyword>
<dbReference type="Pfam" id="PF00963">
    <property type="entry name" value="Cohesin"/>
    <property type="match status" value="1"/>
</dbReference>
<keyword evidence="1" id="KW-1133">Transmembrane helix</keyword>
<dbReference type="SUPFAM" id="SSF49384">
    <property type="entry name" value="Carbohydrate-binding domain"/>
    <property type="match status" value="1"/>
</dbReference>
<accession>A0A0G0G540</accession>
<evidence type="ECO:0000259" key="2">
    <source>
        <dbReference type="Pfam" id="PF00963"/>
    </source>
</evidence>
<evidence type="ECO:0000313" key="3">
    <source>
        <dbReference type="EMBL" id="KKQ26213.1"/>
    </source>
</evidence>
<dbReference type="AlphaFoldDB" id="A0A0G0G540"/>
<dbReference type="GO" id="GO:0030246">
    <property type="term" value="F:carbohydrate binding"/>
    <property type="evidence" value="ECO:0007669"/>
    <property type="project" value="InterPro"/>
</dbReference>